<sequence>MVQRMNTLEKVVTRKRQRNWVKKRERRRERWVRTIKHRHPALMMLITSGLIGRAIDSSLGDVCSDAREFQEPRDREREADKHSKEVYGRDGVCDRWAGAELPSLGCEFDHMTSCRDCGNSCTCGGTRVEAVDYI</sequence>
<comment type="caution">
    <text evidence="1">The sequence shown here is derived from an EMBL/GenBank/DDBJ whole genome shotgun (WGS) entry which is preliminary data.</text>
</comment>
<keyword evidence="2" id="KW-1185">Reference proteome</keyword>
<accession>A0AAE1AAF7</accession>
<dbReference type="Proteomes" id="UP001283361">
    <property type="component" value="Unassembled WGS sequence"/>
</dbReference>
<dbReference type="EMBL" id="JAWDGP010002325">
    <property type="protein sequence ID" value="KAK3783925.1"/>
    <property type="molecule type" value="Genomic_DNA"/>
</dbReference>
<proteinExistence type="predicted"/>
<reference evidence="1" key="1">
    <citation type="journal article" date="2023" name="G3 (Bethesda)">
        <title>A reference genome for the long-term kleptoplast-retaining sea slug Elysia crispata morphotype clarki.</title>
        <authorList>
            <person name="Eastman K.E."/>
            <person name="Pendleton A.L."/>
            <person name="Shaikh M.A."/>
            <person name="Suttiyut T."/>
            <person name="Ogas R."/>
            <person name="Tomko P."/>
            <person name="Gavelis G."/>
            <person name="Widhalm J.R."/>
            <person name="Wisecaver J.H."/>
        </authorList>
    </citation>
    <scope>NUCLEOTIDE SEQUENCE</scope>
    <source>
        <strain evidence="1">ECLA1</strain>
    </source>
</reference>
<gene>
    <name evidence="1" type="ORF">RRG08_049060</name>
</gene>
<organism evidence="1 2">
    <name type="scientific">Elysia crispata</name>
    <name type="common">lettuce slug</name>
    <dbReference type="NCBI Taxonomy" id="231223"/>
    <lineage>
        <taxon>Eukaryota</taxon>
        <taxon>Metazoa</taxon>
        <taxon>Spiralia</taxon>
        <taxon>Lophotrochozoa</taxon>
        <taxon>Mollusca</taxon>
        <taxon>Gastropoda</taxon>
        <taxon>Heterobranchia</taxon>
        <taxon>Euthyneura</taxon>
        <taxon>Panpulmonata</taxon>
        <taxon>Sacoglossa</taxon>
        <taxon>Placobranchoidea</taxon>
        <taxon>Plakobranchidae</taxon>
        <taxon>Elysia</taxon>
    </lineage>
</organism>
<evidence type="ECO:0000313" key="2">
    <source>
        <dbReference type="Proteomes" id="UP001283361"/>
    </source>
</evidence>
<name>A0AAE1AAF7_9GAST</name>
<evidence type="ECO:0000313" key="1">
    <source>
        <dbReference type="EMBL" id="KAK3783925.1"/>
    </source>
</evidence>
<protein>
    <submittedName>
        <fullName evidence="1">Uncharacterized protein</fullName>
    </submittedName>
</protein>
<dbReference type="AlphaFoldDB" id="A0AAE1AAF7"/>